<gene>
    <name evidence="2" type="ORF">DPMN_086597</name>
</gene>
<name>A0A9D4KRS3_DREPO</name>
<dbReference type="Proteomes" id="UP000828390">
    <property type="component" value="Unassembled WGS sequence"/>
</dbReference>
<dbReference type="EMBL" id="JAIWYP010000003">
    <property type="protein sequence ID" value="KAH3844339.1"/>
    <property type="molecule type" value="Genomic_DNA"/>
</dbReference>
<dbReference type="AlphaFoldDB" id="A0A9D4KRS3"/>
<accession>A0A9D4KRS3</accession>
<organism evidence="2 3">
    <name type="scientific">Dreissena polymorpha</name>
    <name type="common">Zebra mussel</name>
    <name type="synonym">Mytilus polymorpha</name>
    <dbReference type="NCBI Taxonomy" id="45954"/>
    <lineage>
        <taxon>Eukaryota</taxon>
        <taxon>Metazoa</taxon>
        <taxon>Spiralia</taxon>
        <taxon>Lophotrochozoa</taxon>
        <taxon>Mollusca</taxon>
        <taxon>Bivalvia</taxon>
        <taxon>Autobranchia</taxon>
        <taxon>Heteroconchia</taxon>
        <taxon>Euheterodonta</taxon>
        <taxon>Imparidentia</taxon>
        <taxon>Neoheterodontei</taxon>
        <taxon>Myida</taxon>
        <taxon>Dreissenoidea</taxon>
        <taxon>Dreissenidae</taxon>
        <taxon>Dreissena</taxon>
    </lineage>
</organism>
<dbReference type="Gene3D" id="3.30.710.10">
    <property type="entry name" value="Potassium Channel Kv1.1, Chain A"/>
    <property type="match status" value="1"/>
</dbReference>
<reference evidence="2" key="1">
    <citation type="journal article" date="2019" name="bioRxiv">
        <title>The Genome of the Zebra Mussel, Dreissena polymorpha: A Resource for Invasive Species Research.</title>
        <authorList>
            <person name="McCartney M.A."/>
            <person name="Auch B."/>
            <person name="Kono T."/>
            <person name="Mallez S."/>
            <person name="Zhang Y."/>
            <person name="Obille A."/>
            <person name="Becker A."/>
            <person name="Abrahante J.E."/>
            <person name="Garbe J."/>
            <person name="Badalamenti J.P."/>
            <person name="Herman A."/>
            <person name="Mangelson H."/>
            <person name="Liachko I."/>
            <person name="Sullivan S."/>
            <person name="Sone E.D."/>
            <person name="Koren S."/>
            <person name="Silverstein K.A.T."/>
            <person name="Beckman K.B."/>
            <person name="Gohl D.M."/>
        </authorList>
    </citation>
    <scope>NUCLEOTIDE SEQUENCE</scope>
    <source>
        <strain evidence="2">Duluth1</strain>
        <tissue evidence="2">Whole animal</tissue>
    </source>
</reference>
<dbReference type="InterPro" id="IPR011333">
    <property type="entry name" value="SKP1/BTB/POZ_sf"/>
</dbReference>
<sequence>MLNGNFKESHEKTVNIVDFTKEDSQEFLNCCDENQGLRVNETNVLQIVEIADKYQVVQLISTCKLVMENVLTSTVPLHADSLIYANKMLHTLAIASRLQYVDLLELGVTALGKLPSWLYTHNH</sequence>
<comment type="caution">
    <text evidence="2">The sequence shown here is derived from an EMBL/GenBank/DDBJ whole genome shotgun (WGS) entry which is preliminary data.</text>
</comment>
<evidence type="ECO:0000313" key="2">
    <source>
        <dbReference type="EMBL" id="KAH3844339.1"/>
    </source>
</evidence>
<evidence type="ECO:0000259" key="1">
    <source>
        <dbReference type="Pfam" id="PF00651"/>
    </source>
</evidence>
<protein>
    <recommendedName>
        <fullName evidence="1">BTB domain-containing protein</fullName>
    </recommendedName>
</protein>
<evidence type="ECO:0000313" key="3">
    <source>
        <dbReference type="Proteomes" id="UP000828390"/>
    </source>
</evidence>
<reference evidence="2" key="2">
    <citation type="submission" date="2020-11" db="EMBL/GenBank/DDBJ databases">
        <authorList>
            <person name="McCartney M.A."/>
            <person name="Auch B."/>
            <person name="Kono T."/>
            <person name="Mallez S."/>
            <person name="Becker A."/>
            <person name="Gohl D.M."/>
            <person name="Silverstein K.A.T."/>
            <person name="Koren S."/>
            <person name="Bechman K.B."/>
            <person name="Herman A."/>
            <person name="Abrahante J.E."/>
            <person name="Garbe J."/>
        </authorList>
    </citation>
    <scope>NUCLEOTIDE SEQUENCE</scope>
    <source>
        <strain evidence="2">Duluth1</strain>
        <tissue evidence="2">Whole animal</tissue>
    </source>
</reference>
<dbReference type="InterPro" id="IPR000210">
    <property type="entry name" value="BTB/POZ_dom"/>
</dbReference>
<proteinExistence type="predicted"/>
<dbReference type="SUPFAM" id="SSF54695">
    <property type="entry name" value="POZ domain"/>
    <property type="match status" value="1"/>
</dbReference>
<feature type="domain" description="BTB" evidence="1">
    <location>
        <begin position="1"/>
        <end position="66"/>
    </location>
</feature>
<dbReference type="Pfam" id="PF00651">
    <property type="entry name" value="BTB"/>
    <property type="match status" value="1"/>
</dbReference>
<keyword evidence="3" id="KW-1185">Reference proteome</keyword>